<proteinExistence type="predicted"/>
<reference evidence="1" key="1">
    <citation type="submission" date="2014-07" db="EMBL/GenBank/DDBJ databases">
        <authorList>
            <person name="Monot Marc"/>
        </authorList>
    </citation>
    <scope>NUCLEOTIDE SEQUENCE</scope>
</reference>
<dbReference type="PATRIC" id="fig|1496.1373.peg.3191"/>
<protein>
    <submittedName>
        <fullName evidence="1">Putative phage protein</fullName>
    </submittedName>
</protein>
<dbReference type="AlphaFoldDB" id="A0A031WB48"/>
<evidence type="ECO:0000313" key="1">
    <source>
        <dbReference type="EMBL" id="CDS84905.1"/>
    </source>
</evidence>
<dbReference type="RefSeq" id="WP_011861051.1">
    <property type="nucleotide sequence ID" value="NZ_BIQG01000038.1"/>
</dbReference>
<dbReference type="EMBL" id="LK932504">
    <property type="protein sequence ID" value="CDS84905.1"/>
    <property type="molecule type" value="Genomic_DNA"/>
</dbReference>
<dbReference type="KEGG" id="pdf:CD630DERM_28920"/>
<gene>
    <name evidence="1" type="ORF">BN1096_510004</name>
</gene>
<dbReference type="KEGG" id="pdf:CD630DERM_09750"/>
<name>A0A031WB48_CLODI</name>
<accession>A0A031WB48</accession>
<organism evidence="1">
    <name type="scientific">Clostridioides difficile</name>
    <name type="common">Peptoclostridium difficile</name>
    <dbReference type="NCBI Taxonomy" id="1496"/>
    <lineage>
        <taxon>Bacteria</taxon>
        <taxon>Bacillati</taxon>
        <taxon>Bacillota</taxon>
        <taxon>Clostridia</taxon>
        <taxon>Peptostreptococcales</taxon>
        <taxon>Peptostreptococcaceae</taxon>
        <taxon>Clostridioides</taxon>
    </lineage>
</organism>
<sequence>MERFVYKGEFNMNNYSIMFENKSILDLKQTCYLDSLYNLFEEKIQYVTKTLKNNNIEEDEWDIQFIKEDALQSIKNIEEDFITDKTLDWRINLSKIIKKVLDKSKANFKIADEMYHNPMKKSEQYYDLLSNIFDNLEELICIKYKEYEISRNIRFTNIGNLVNNDNSSNYIDNEHIEFDFNFKFEIEDYDNDDYALAA</sequence>